<name>A0A220SXN0_ECOLX</name>
<evidence type="ECO:0000256" key="1">
    <source>
        <dbReference type="SAM" id="MobiDB-lite"/>
    </source>
</evidence>
<dbReference type="EMBL" id="KY964068">
    <property type="protein sequence ID" value="ASK38439.1"/>
    <property type="molecule type" value="Genomic_DNA"/>
</dbReference>
<reference evidence="2" key="1">
    <citation type="submission" date="2017-04" db="EMBL/GenBank/DDBJ databases">
        <title>IncX4 plasmid carrying the new mcr-1.9 gene variant in a CTX-M-8-producing Escherichia coli isolate recovered from swine.</title>
        <authorList>
            <person name="Manageiro V."/>
            <person name="Clemente L."/>
            <person name="Canica M."/>
        </authorList>
    </citation>
    <scope>NUCLEOTIDE SEQUENCE</scope>
    <source>
        <strain evidence="2">LV23529</strain>
        <plasmid evidence="2">pLV23529-CTX-M-8</plasmid>
    </source>
</reference>
<proteinExistence type="predicted"/>
<keyword evidence="2" id="KW-0614">Plasmid</keyword>
<evidence type="ECO:0000313" key="2">
    <source>
        <dbReference type="EMBL" id="ASK38439.1"/>
    </source>
</evidence>
<accession>A0A220SXN0</accession>
<protein>
    <submittedName>
        <fullName evidence="2">Uncharacterized protein</fullName>
    </submittedName>
</protein>
<sequence length="58" mass="6290">MTPAAKSFVAGTSLPWTTETGCGRVCTPGKSVCGEQAAVRRQTGKRQLRHQAQWPYTP</sequence>
<dbReference type="AlphaFoldDB" id="A0A220SXN0"/>
<geneLocation type="plasmid" evidence="2">
    <name>pLV23529-CTX-M-8</name>
</geneLocation>
<organism evidence="2">
    <name type="scientific">Escherichia coli</name>
    <dbReference type="NCBI Taxonomy" id="562"/>
    <lineage>
        <taxon>Bacteria</taxon>
        <taxon>Pseudomonadati</taxon>
        <taxon>Pseudomonadota</taxon>
        <taxon>Gammaproteobacteria</taxon>
        <taxon>Enterobacterales</taxon>
        <taxon>Enterobacteriaceae</taxon>
        <taxon>Escherichia</taxon>
    </lineage>
</organism>
<feature type="region of interest" description="Disordered" evidence="1">
    <location>
        <begin position="37"/>
        <end position="58"/>
    </location>
</feature>